<dbReference type="KEGG" id="sbal:HUE88_13205"/>
<feature type="domain" description="Lnb N-terminal periplasmic" evidence="2">
    <location>
        <begin position="104"/>
        <end position="268"/>
    </location>
</feature>
<accession>A0A7S7LWA5</accession>
<keyword evidence="6" id="KW-1185">Reference proteome</keyword>
<dbReference type="AlphaFoldDB" id="A0A7S7LWA5"/>
<dbReference type="EMBL" id="CP054492">
    <property type="protein sequence ID" value="QOY52023.1"/>
    <property type="molecule type" value="Genomic_DNA"/>
</dbReference>
<organism evidence="5 6">
    <name type="scientific">Candidatus Sulfurimonas baltica</name>
    <dbReference type="NCBI Taxonomy" id="2740404"/>
    <lineage>
        <taxon>Bacteria</taxon>
        <taxon>Pseudomonadati</taxon>
        <taxon>Campylobacterota</taxon>
        <taxon>Epsilonproteobacteria</taxon>
        <taxon>Campylobacterales</taxon>
        <taxon>Sulfurimonadaceae</taxon>
        <taxon>Sulfurimonas</taxon>
    </lineage>
</organism>
<feature type="signal peptide" evidence="1">
    <location>
        <begin position="1"/>
        <end position="20"/>
    </location>
</feature>
<feature type="chain" id="PRO_5032294612" evidence="1">
    <location>
        <begin position="21"/>
        <end position="568"/>
    </location>
</feature>
<gene>
    <name evidence="5" type="ORF">HUE88_13205</name>
</gene>
<evidence type="ECO:0000259" key="3">
    <source>
        <dbReference type="Pfam" id="PF25222"/>
    </source>
</evidence>
<proteinExistence type="predicted"/>
<evidence type="ECO:0000259" key="2">
    <source>
        <dbReference type="Pfam" id="PF13387"/>
    </source>
</evidence>
<dbReference type="InterPro" id="IPR025178">
    <property type="entry name" value="Lnb_N"/>
</dbReference>
<evidence type="ECO:0000313" key="5">
    <source>
        <dbReference type="EMBL" id="QOY52023.1"/>
    </source>
</evidence>
<feature type="domain" description="DUF7840" evidence="3">
    <location>
        <begin position="371"/>
        <end position="498"/>
    </location>
</feature>
<reference evidence="5 6" key="1">
    <citation type="submission" date="2020-05" db="EMBL/GenBank/DDBJ databases">
        <title>Sulfurimonas marisnigri, sp. nov., and Sulfurimonas baltica, sp. nov., manganese oxide reducing chemolithoautotrophs of the class Epsilonproteobacteria isolated from the pelagic redoxclines of the Black and Baltic Seas and emended description of the genus Sulfurimonas.</title>
        <authorList>
            <person name="Henkel J.V."/>
            <person name="Laudan C."/>
            <person name="Werner J."/>
            <person name="Neu T."/>
            <person name="Plewe S."/>
            <person name="Sproer C."/>
            <person name="Bunk B."/>
            <person name="Schulz-Vogt H.N."/>
        </authorList>
    </citation>
    <scope>NUCLEOTIDE SEQUENCE [LARGE SCALE GENOMIC DNA]</scope>
    <source>
        <strain evidence="5 6">GD2</strain>
    </source>
</reference>
<dbReference type="InterPro" id="IPR057162">
    <property type="entry name" value="DUF7840"/>
</dbReference>
<dbReference type="RefSeq" id="WP_194369687.1">
    <property type="nucleotide sequence ID" value="NZ_CP054492.1"/>
</dbReference>
<name>A0A7S7LWA5_9BACT</name>
<sequence>MKFFFSVIFAVFFVINCAHAQPLAESPEWHSLLHIRDDNKSDINDPKFFLSNPFSPENEFNIAISELRSDKKDEMLCRFPARYRYLNKKLDLNITFDHCTNLNEFLKDSRGESVSMSFASSYLGSPISYFGHTFITIHKTNNRFFSQTLSFAAEIPQEVGFIDLLSKGIRGGFNGKFVAEPYFKLHEGYNIVEQRSLSEYRLNLTQDEIENMLWHAYELYDANINYKFFTENCAYEMLWFLEVARPGLKLRENFPYAVIPYETINEIKKAGLVMQIDTQPPLINSLHTIYNGFTAEEKDFFSRWKNSGDKKEELESINLSNETKDKLGYLINGYYDILFKRFHQGKGDFEDVKQLPYTPPNERYIGEPIRHGSSKIEVGYLQVNGVEGLDLNVRPILFNRIHDLYSELGDGTLEFLGLEMRRIENKTSLQSFTLLKIESLTKRFDFYHPVSWKIYAGADRSLKDSSLQPLVQVGSGVSYGTSSLLWYGMGQATVYPLKMTAGIEVLAGLSYWNGLSHIGIDFREPVFFTGRKSKGDFEAYFTTPITKKIIFKIWGKNQEAGIRLVLAF</sequence>
<protein>
    <submittedName>
        <fullName evidence="5">DUF4105 domain-containing protein</fullName>
    </submittedName>
</protein>
<dbReference type="Proteomes" id="UP000593994">
    <property type="component" value="Chromosome"/>
</dbReference>
<dbReference type="Pfam" id="PF25222">
    <property type="entry name" value="DUF7840"/>
    <property type="match status" value="1"/>
</dbReference>
<dbReference type="Pfam" id="PF25225">
    <property type="entry name" value="DUF7843"/>
    <property type="match status" value="1"/>
</dbReference>
<evidence type="ECO:0000313" key="6">
    <source>
        <dbReference type="Proteomes" id="UP000593994"/>
    </source>
</evidence>
<dbReference type="Pfam" id="PF13387">
    <property type="entry name" value="Lnb_N"/>
    <property type="match status" value="1"/>
</dbReference>
<dbReference type="InterPro" id="IPR057165">
    <property type="entry name" value="DUF7843"/>
</dbReference>
<keyword evidence="1" id="KW-0732">Signal</keyword>
<feature type="domain" description="DUF7843" evidence="4">
    <location>
        <begin position="22"/>
        <end position="88"/>
    </location>
</feature>
<evidence type="ECO:0000256" key="1">
    <source>
        <dbReference type="SAM" id="SignalP"/>
    </source>
</evidence>
<evidence type="ECO:0000259" key="4">
    <source>
        <dbReference type="Pfam" id="PF25225"/>
    </source>
</evidence>